<reference evidence="2" key="1">
    <citation type="submission" date="2023-05" db="EMBL/GenBank/DDBJ databases">
        <title>Complete genome sequence of Agrobacterium larrymoorei CFBP5477.</title>
        <authorList>
            <person name="Yen H.-C."/>
            <person name="Chou L."/>
            <person name="Lin Y.-C."/>
            <person name="Lai E.-M."/>
            <person name="Kuo C.-H."/>
        </authorList>
    </citation>
    <scope>NUCLEOTIDE SEQUENCE</scope>
    <source>
        <strain evidence="2">CFBP5477</strain>
    </source>
</reference>
<keyword evidence="1" id="KW-1133">Transmembrane helix</keyword>
<proteinExistence type="predicted"/>
<dbReference type="Proteomes" id="UP000298664">
    <property type="component" value="Chromosome Linear"/>
</dbReference>
<evidence type="ECO:0000313" key="2">
    <source>
        <dbReference type="EMBL" id="WHA43757.1"/>
    </source>
</evidence>
<keyword evidence="1" id="KW-0472">Membrane</keyword>
<dbReference type="EMBL" id="CP124734">
    <property type="protein sequence ID" value="WHA43757.1"/>
    <property type="molecule type" value="Genomic_DNA"/>
</dbReference>
<keyword evidence="1" id="KW-0812">Transmembrane</keyword>
<evidence type="ECO:0000313" key="3">
    <source>
        <dbReference type="Proteomes" id="UP000298664"/>
    </source>
</evidence>
<sequence length="77" mass="8246">METLTSYIPDDVYSLLLMGAVAFVVIWLAAFIIRRLIGFAILAAIVIGGAMVWQNPGLLSVAPHIIGNYVGGTENAR</sequence>
<dbReference type="AlphaFoldDB" id="A0AAF0HD76"/>
<organism evidence="2 3">
    <name type="scientific">Agrobacterium larrymoorei</name>
    <dbReference type="NCBI Taxonomy" id="160699"/>
    <lineage>
        <taxon>Bacteria</taxon>
        <taxon>Pseudomonadati</taxon>
        <taxon>Pseudomonadota</taxon>
        <taxon>Alphaproteobacteria</taxon>
        <taxon>Hyphomicrobiales</taxon>
        <taxon>Rhizobiaceae</taxon>
        <taxon>Rhizobium/Agrobacterium group</taxon>
        <taxon>Agrobacterium</taxon>
    </lineage>
</organism>
<evidence type="ECO:0000256" key="1">
    <source>
        <dbReference type="SAM" id="Phobius"/>
    </source>
</evidence>
<feature type="transmembrane region" description="Helical" evidence="1">
    <location>
        <begin position="12"/>
        <end position="29"/>
    </location>
</feature>
<feature type="transmembrane region" description="Helical" evidence="1">
    <location>
        <begin position="36"/>
        <end position="53"/>
    </location>
</feature>
<name>A0AAF0HD76_9HYPH</name>
<accession>A0AAF0HD76</accession>
<gene>
    <name evidence="2" type="ORF">CFBP5477_021315</name>
</gene>
<protein>
    <submittedName>
        <fullName evidence="2">Uncharacterized protein</fullName>
    </submittedName>
</protein>
<dbReference type="RefSeq" id="WP_137395469.1">
    <property type="nucleotide sequence ID" value="NZ_CP124734.1"/>
</dbReference>